<reference evidence="4" key="1">
    <citation type="journal article" date="2019" name="Int. J. Syst. Evol. Microbiol.">
        <title>The Global Catalogue of Microorganisms (GCM) 10K type strain sequencing project: providing services to taxonomists for standard genome sequencing and annotation.</title>
        <authorList>
            <consortium name="The Broad Institute Genomics Platform"/>
            <consortium name="The Broad Institute Genome Sequencing Center for Infectious Disease"/>
            <person name="Wu L."/>
            <person name="Ma J."/>
        </authorList>
    </citation>
    <scope>NUCLEOTIDE SEQUENCE [LARGE SCALE GENOMIC DNA]</scope>
    <source>
        <strain evidence="4">CCM 8939</strain>
    </source>
</reference>
<proteinExistence type="predicted"/>
<dbReference type="RefSeq" id="WP_188411505.1">
    <property type="nucleotide sequence ID" value="NZ_BMDJ01000001.1"/>
</dbReference>
<organism evidence="3 4">
    <name type="scientific">Pedobacter mendelii</name>
    <dbReference type="NCBI Taxonomy" id="1908240"/>
    <lineage>
        <taxon>Bacteria</taxon>
        <taxon>Pseudomonadati</taxon>
        <taxon>Bacteroidota</taxon>
        <taxon>Sphingobacteriia</taxon>
        <taxon>Sphingobacteriales</taxon>
        <taxon>Sphingobacteriaceae</taxon>
        <taxon>Pedobacter</taxon>
    </lineage>
</organism>
<name>A0ABQ2BC78_9SPHI</name>
<dbReference type="Pfam" id="PF04264">
    <property type="entry name" value="YceI"/>
    <property type="match status" value="1"/>
</dbReference>
<evidence type="ECO:0000259" key="2">
    <source>
        <dbReference type="Pfam" id="PF04264"/>
    </source>
</evidence>
<feature type="domain" description="Lipid/polyisoprenoid-binding YceI-like" evidence="2">
    <location>
        <begin position="60"/>
        <end position="180"/>
    </location>
</feature>
<dbReference type="EMBL" id="BMDJ01000001">
    <property type="protein sequence ID" value="GGI22543.1"/>
    <property type="molecule type" value="Genomic_DNA"/>
</dbReference>
<gene>
    <name evidence="3" type="ORF">GCM10008119_03170</name>
</gene>
<dbReference type="SUPFAM" id="SSF101874">
    <property type="entry name" value="YceI-like"/>
    <property type="match status" value="1"/>
</dbReference>
<keyword evidence="1" id="KW-0732">Signal</keyword>
<dbReference type="InterPro" id="IPR007372">
    <property type="entry name" value="Lipid/polyisoprenoid-bd_YceI"/>
</dbReference>
<feature type="chain" id="PRO_5045039772" description="Lipid/polyisoprenoid-binding YceI-like domain-containing protein" evidence="1">
    <location>
        <begin position="26"/>
        <end position="186"/>
    </location>
</feature>
<comment type="caution">
    <text evidence="3">The sequence shown here is derived from an EMBL/GenBank/DDBJ whole genome shotgun (WGS) entry which is preliminary data.</text>
</comment>
<dbReference type="Gene3D" id="2.40.128.110">
    <property type="entry name" value="Lipid/polyisoprenoid-binding, YceI-like"/>
    <property type="match status" value="1"/>
</dbReference>
<sequence>MNNLKKTCKLLVFSITLFLSFSIQAQNYVGTNVKVNLFSSTPIEDIKAQSNKTNAVIISKTGEVAFQIPIKSFEFEKKLMQEHFNENYMESDKYPTASFKGAVEPNISWTKDGDYPVLAKGSLTVHGITKPRTISGNIKVQNGTISISTSFDVACVDHNIEIPMLVFTKIAKVINVKINGTLNLKN</sequence>
<feature type="signal peptide" evidence="1">
    <location>
        <begin position="1"/>
        <end position="25"/>
    </location>
</feature>
<evidence type="ECO:0000313" key="3">
    <source>
        <dbReference type="EMBL" id="GGI22543.1"/>
    </source>
</evidence>
<accession>A0ABQ2BC78</accession>
<protein>
    <recommendedName>
        <fullName evidence="2">Lipid/polyisoprenoid-binding YceI-like domain-containing protein</fullName>
    </recommendedName>
</protein>
<keyword evidence="4" id="KW-1185">Reference proteome</keyword>
<dbReference type="Proteomes" id="UP000645390">
    <property type="component" value="Unassembled WGS sequence"/>
</dbReference>
<evidence type="ECO:0000256" key="1">
    <source>
        <dbReference type="SAM" id="SignalP"/>
    </source>
</evidence>
<dbReference type="InterPro" id="IPR036761">
    <property type="entry name" value="TTHA0802/YceI-like_sf"/>
</dbReference>
<evidence type="ECO:0000313" key="4">
    <source>
        <dbReference type="Proteomes" id="UP000645390"/>
    </source>
</evidence>